<dbReference type="EMBL" id="AP018732">
    <property type="protein sequence ID" value="BBE42805.1"/>
    <property type="molecule type" value="Genomic_DNA"/>
</dbReference>
<feature type="domain" description="ATPase" evidence="1">
    <location>
        <begin position="18"/>
        <end position="252"/>
    </location>
</feature>
<dbReference type="InterPro" id="IPR011579">
    <property type="entry name" value="ATPase_dom"/>
</dbReference>
<dbReference type="Proteomes" id="UP000509448">
    <property type="component" value="Chromosome"/>
</dbReference>
<dbReference type="InterPro" id="IPR036390">
    <property type="entry name" value="WH_DNA-bd_sf"/>
</dbReference>
<dbReference type="GO" id="GO:0005524">
    <property type="term" value="F:ATP binding"/>
    <property type="evidence" value="ECO:0007669"/>
    <property type="project" value="InterPro"/>
</dbReference>
<dbReference type="Gene3D" id="3.40.50.300">
    <property type="entry name" value="P-loop containing nucleotide triphosphate hydrolases"/>
    <property type="match status" value="1"/>
</dbReference>
<evidence type="ECO:0000259" key="2">
    <source>
        <dbReference type="Pfam" id="PF21100"/>
    </source>
</evidence>
<protein>
    <submittedName>
        <fullName evidence="3">Uncharacterized protein</fullName>
    </submittedName>
</protein>
<proteinExistence type="predicted"/>
<dbReference type="AlphaFoldDB" id="A0A4P2VPJ6"/>
<accession>A0A4P2VPJ6</accession>
<name>A0A4P2VPJ6_9ARCH</name>
<dbReference type="InterPro" id="IPR027417">
    <property type="entry name" value="P-loop_NTPase"/>
</dbReference>
<dbReference type="SUPFAM" id="SSF46785">
    <property type="entry name" value="Winged helix' DNA-binding domain"/>
    <property type="match status" value="1"/>
</dbReference>
<dbReference type="KEGG" id="ccai:NAS2_1418"/>
<keyword evidence="4" id="KW-1185">Reference proteome</keyword>
<evidence type="ECO:0000313" key="3">
    <source>
        <dbReference type="EMBL" id="BBE42805.1"/>
    </source>
</evidence>
<dbReference type="Pfam" id="PF21100">
    <property type="entry name" value="WHD_MCM"/>
    <property type="match status" value="1"/>
</dbReference>
<dbReference type="Pfam" id="PF01637">
    <property type="entry name" value="ATPase_2"/>
    <property type="match status" value="1"/>
</dbReference>
<dbReference type="InterPro" id="IPR048907">
    <property type="entry name" value="WHD_MCM_arc"/>
</dbReference>
<dbReference type="SUPFAM" id="SSF52540">
    <property type="entry name" value="P-loop containing nucleoside triphosphate hydrolases"/>
    <property type="match status" value="1"/>
</dbReference>
<dbReference type="PANTHER" id="PTHR34301">
    <property type="entry name" value="DNA-BINDING PROTEIN-RELATED"/>
    <property type="match status" value="1"/>
</dbReference>
<dbReference type="PANTHER" id="PTHR34301:SF8">
    <property type="entry name" value="ATPASE DOMAIN-CONTAINING PROTEIN"/>
    <property type="match status" value="1"/>
</dbReference>
<gene>
    <name evidence="3" type="ORF">NAS2_1418</name>
</gene>
<dbReference type="Gene3D" id="1.10.10.10">
    <property type="entry name" value="Winged helix-like DNA-binding domain superfamily/Winged helix DNA-binding domain"/>
    <property type="match status" value="1"/>
</dbReference>
<feature type="domain" description="MCM C-terminal" evidence="2">
    <location>
        <begin position="293"/>
        <end position="352"/>
    </location>
</feature>
<organism evidence="3 4">
    <name type="scientific">Conexivisphaera calida</name>
    <dbReference type="NCBI Taxonomy" id="1874277"/>
    <lineage>
        <taxon>Archaea</taxon>
        <taxon>Nitrososphaerota</taxon>
        <taxon>Conexivisphaeria</taxon>
        <taxon>Conexivisphaerales</taxon>
        <taxon>Conexivisphaeraceae</taxon>
        <taxon>Conexivisphaera</taxon>
    </lineage>
</organism>
<sequence>MLFDLMPKRRRKDLYDFEDEMRALMDAYAGGRLVVITALRRMGKTSLLLTSLNEGKLPYVFLDARRVVGTPGVRGLAEELERGVNEFVASRSPVSVRFLELLRGVRGVDVDLARPSVSVHWGRKDRVDVATALERLDEAARGAGTRIVVALDEAQELRAAAPWLPRLLAYAYDHLEGIVLAISGSQVGVLRDFLGIDDPHGALYGRFLHEVRLRRLSREEALDFLRRGFSEVEVTPSEGVLQEAVEHFDGIIGWLAYFGWSYSRGMGDVGSILDMAARQEAEELRGFLSRSLAARRYRAILRAATRGPASWSSLKGAVEAEDGVEMDPHNFNELLQRLVKMGFLEREGNGLYVFADRVLATAAAKYL</sequence>
<evidence type="ECO:0000259" key="1">
    <source>
        <dbReference type="Pfam" id="PF01637"/>
    </source>
</evidence>
<dbReference type="InterPro" id="IPR036388">
    <property type="entry name" value="WH-like_DNA-bd_sf"/>
</dbReference>
<evidence type="ECO:0000313" key="4">
    <source>
        <dbReference type="Proteomes" id="UP000509448"/>
    </source>
</evidence>
<reference evidence="3 4" key="1">
    <citation type="journal article" date="2019" name="ISME J.">
        <title>Isolation and characterization of a thermophilic sulfur- and iron-reducing thaumarchaeote from a terrestrial acidic hot spring.</title>
        <authorList>
            <person name="Kato S."/>
            <person name="Itoh T."/>
            <person name="Yuki M."/>
            <person name="Nagamori M."/>
            <person name="Ohnishi M."/>
            <person name="Uematsu K."/>
            <person name="Suzuki K."/>
            <person name="Takashina T."/>
            <person name="Ohkuma M."/>
        </authorList>
    </citation>
    <scope>NUCLEOTIDE SEQUENCE [LARGE SCALE GENOMIC DNA]</scope>
    <source>
        <strain evidence="3 4">NAS-02</strain>
    </source>
</reference>
<dbReference type="Gene3D" id="1.10.8.60">
    <property type="match status" value="1"/>
</dbReference>